<dbReference type="EMBL" id="CP123385">
    <property type="protein sequence ID" value="XCC95936.1"/>
    <property type="molecule type" value="Genomic_DNA"/>
</dbReference>
<organism evidence="1">
    <name type="scientific">Alloyangia sp. H15</name>
    <dbReference type="NCBI Taxonomy" id="3029062"/>
    <lineage>
        <taxon>Bacteria</taxon>
        <taxon>Pseudomonadati</taxon>
        <taxon>Pseudomonadota</taxon>
        <taxon>Alphaproteobacteria</taxon>
        <taxon>Rhodobacterales</taxon>
        <taxon>Roseobacteraceae</taxon>
        <taxon>Alloyangia</taxon>
    </lineage>
</organism>
<dbReference type="RefSeq" id="WP_353474803.1">
    <property type="nucleotide sequence ID" value="NZ_CP123385.1"/>
</dbReference>
<proteinExistence type="predicted"/>
<evidence type="ECO:0000313" key="1">
    <source>
        <dbReference type="EMBL" id="XCC95936.1"/>
    </source>
</evidence>
<gene>
    <name evidence="1" type="ORF">PVT71_14635</name>
</gene>
<name>A0AAU8AN16_9RHOB</name>
<reference evidence="1" key="1">
    <citation type="submission" date="2023-02" db="EMBL/GenBank/DDBJ databases">
        <title>Description and genomic characterization of Salipiger bruguierae sp. nov., isolated from the sediment of mangrove plant Bruguiera sexangula.</title>
        <authorList>
            <person name="Long M."/>
        </authorList>
    </citation>
    <scope>NUCLEOTIDE SEQUENCE</scope>
    <source>
        <strain evidence="1">H15</strain>
    </source>
</reference>
<accession>A0AAU8AN16</accession>
<sequence>MMDREADLRDLEMLRLRDECGLSAAEIGHRLGRSRASVLGIFHRVREGERQHEAACEQRGVPVCQCVKPENQDAGMAARWWAGAA</sequence>
<dbReference type="AlphaFoldDB" id="A0AAU8AN16"/>
<protein>
    <submittedName>
        <fullName evidence="1">Uncharacterized protein</fullName>
    </submittedName>
</protein>